<organism evidence="1 2">
    <name type="scientific">Rubinisphaera italica</name>
    <dbReference type="NCBI Taxonomy" id="2527969"/>
    <lineage>
        <taxon>Bacteria</taxon>
        <taxon>Pseudomonadati</taxon>
        <taxon>Planctomycetota</taxon>
        <taxon>Planctomycetia</taxon>
        <taxon>Planctomycetales</taxon>
        <taxon>Planctomycetaceae</taxon>
        <taxon>Rubinisphaera</taxon>
    </lineage>
</organism>
<sequence length="33" mass="3917">MSVDLDLYVRKHGDFLEMPYDVWKIKCSSALQK</sequence>
<evidence type="ECO:0000313" key="1">
    <source>
        <dbReference type="EMBL" id="TWT61234.1"/>
    </source>
</evidence>
<reference evidence="1 2" key="1">
    <citation type="submission" date="2019-02" db="EMBL/GenBank/DDBJ databases">
        <title>Deep-cultivation of Planctomycetes and their phenomic and genomic characterization uncovers novel biology.</title>
        <authorList>
            <person name="Wiegand S."/>
            <person name="Jogler M."/>
            <person name="Boedeker C."/>
            <person name="Pinto D."/>
            <person name="Vollmers J."/>
            <person name="Rivas-Marin E."/>
            <person name="Kohn T."/>
            <person name="Peeters S.H."/>
            <person name="Heuer A."/>
            <person name="Rast P."/>
            <person name="Oberbeckmann S."/>
            <person name="Bunk B."/>
            <person name="Jeske O."/>
            <person name="Meyerdierks A."/>
            <person name="Storesund J.E."/>
            <person name="Kallscheuer N."/>
            <person name="Luecker S."/>
            <person name="Lage O.M."/>
            <person name="Pohl T."/>
            <person name="Merkel B.J."/>
            <person name="Hornburger P."/>
            <person name="Mueller R.-W."/>
            <person name="Bruemmer F."/>
            <person name="Labrenz M."/>
            <person name="Spormann A.M."/>
            <person name="Op Den Camp H."/>
            <person name="Overmann J."/>
            <person name="Amann R."/>
            <person name="Jetten M.S.M."/>
            <person name="Mascher T."/>
            <person name="Medema M.H."/>
            <person name="Devos D.P."/>
            <person name="Kaster A.-K."/>
            <person name="Ovreas L."/>
            <person name="Rohde M."/>
            <person name="Galperin M.Y."/>
            <person name="Jogler C."/>
        </authorList>
    </citation>
    <scope>NUCLEOTIDE SEQUENCE [LARGE SCALE GENOMIC DNA]</scope>
    <source>
        <strain evidence="1 2">Pan54</strain>
    </source>
</reference>
<name>A0A5C5XEL5_9PLAN</name>
<evidence type="ECO:0000313" key="2">
    <source>
        <dbReference type="Proteomes" id="UP000316095"/>
    </source>
</evidence>
<dbReference type="EMBL" id="SJPG01000001">
    <property type="protein sequence ID" value="TWT61234.1"/>
    <property type="molecule type" value="Genomic_DNA"/>
</dbReference>
<dbReference type="AlphaFoldDB" id="A0A5C5XEL5"/>
<comment type="caution">
    <text evidence="1">The sequence shown here is derived from an EMBL/GenBank/DDBJ whole genome shotgun (WGS) entry which is preliminary data.</text>
</comment>
<accession>A0A5C5XEL5</accession>
<proteinExistence type="predicted"/>
<dbReference type="Proteomes" id="UP000316095">
    <property type="component" value="Unassembled WGS sequence"/>
</dbReference>
<protein>
    <submittedName>
        <fullName evidence="1">Uncharacterized protein</fullName>
    </submittedName>
</protein>
<keyword evidence="2" id="KW-1185">Reference proteome</keyword>
<gene>
    <name evidence="1" type="ORF">Pan54_19690</name>
</gene>